<sequence length="71" mass="7575">MAPNVMGVNSACFLACRVSRICHHFARFSTTELAFPPGTTIARSGRGWSSYGGVDSIAKVARPTNPALLHL</sequence>
<comment type="caution">
    <text evidence="1">The sequence shown here is derived from an EMBL/GenBank/DDBJ whole genome shotgun (WGS) entry which is preliminary data.</text>
</comment>
<evidence type="ECO:0000313" key="2">
    <source>
        <dbReference type="Proteomes" id="UP001367508"/>
    </source>
</evidence>
<keyword evidence="2" id="KW-1185">Reference proteome</keyword>
<evidence type="ECO:0000313" key="1">
    <source>
        <dbReference type="EMBL" id="KAK7339133.1"/>
    </source>
</evidence>
<accession>A0AAN9LRX7</accession>
<organism evidence="1 2">
    <name type="scientific">Canavalia gladiata</name>
    <name type="common">Sword bean</name>
    <name type="synonym">Dolichos gladiatus</name>
    <dbReference type="NCBI Taxonomy" id="3824"/>
    <lineage>
        <taxon>Eukaryota</taxon>
        <taxon>Viridiplantae</taxon>
        <taxon>Streptophyta</taxon>
        <taxon>Embryophyta</taxon>
        <taxon>Tracheophyta</taxon>
        <taxon>Spermatophyta</taxon>
        <taxon>Magnoliopsida</taxon>
        <taxon>eudicotyledons</taxon>
        <taxon>Gunneridae</taxon>
        <taxon>Pentapetalae</taxon>
        <taxon>rosids</taxon>
        <taxon>fabids</taxon>
        <taxon>Fabales</taxon>
        <taxon>Fabaceae</taxon>
        <taxon>Papilionoideae</taxon>
        <taxon>50 kb inversion clade</taxon>
        <taxon>NPAAA clade</taxon>
        <taxon>indigoferoid/millettioid clade</taxon>
        <taxon>Phaseoleae</taxon>
        <taxon>Canavalia</taxon>
    </lineage>
</organism>
<name>A0AAN9LRX7_CANGL</name>
<dbReference type="EMBL" id="JAYMYQ010000004">
    <property type="protein sequence ID" value="KAK7339133.1"/>
    <property type="molecule type" value="Genomic_DNA"/>
</dbReference>
<protein>
    <submittedName>
        <fullName evidence="1">Uncharacterized protein</fullName>
    </submittedName>
</protein>
<gene>
    <name evidence="1" type="ORF">VNO77_19779</name>
</gene>
<proteinExistence type="predicted"/>
<dbReference type="AlphaFoldDB" id="A0AAN9LRX7"/>
<reference evidence="1 2" key="1">
    <citation type="submission" date="2024-01" db="EMBL/GenBank/DDBJ databases">
        <title>The genomes of 5 underutilized Papilionoideae crops provide insights into root nodulation and disease resistanc.</title>
        <authorList>
            <person name="Jiang F."/>
        </authorList>
    </citation>
    <scope>NUCLEOTIDE SEQUENCE [LARGE SCALE GENOMIC DNA]</scope>
    <source>
        <strain evidence="1">LVBAO_FW01</strain>
        <tissue evidence="1">Leaves</tissue>
    </source>
</reference>
<dbReference type="Proteomes" id="UP001367508">
    <property type="component" value="Unassembled WGS sequence"/>
</dbReference>